<protein>
    <recommendedName>
        <fullName evidence="4">DUF1648 domain-containing protein</fullName>
    </recommendedName>
</protein>
<evidence type="ECO:0000313" key="2">
    <source>
        <dbReference type="EMBL" id="GAA4767973.1"/>
    </source>
</evidence>
<feature type="transmembrane region" description="Helical" evidence="1">
    <location>
        <begin position="192"/>
        <end position="212"/>
    </location>
</feature>
<reference evidence="3" key="1">
    <citation type="journal article" date="2019" name="Int. J. Syst. Evol. Microbiol.">
        <title>The Global Catalogue of Microorganisms (GCM) 10K type strain sequencing project: providing services to taxonomists for standard genome sequencing and annotation.</title>
        <authorList>
            <consortium name="The Broad Institute Genomics Platform"/>
            <consortium name="The Broad Institute Genome Sequencing Center for Infectious Disease"/>
            <person name="Wu L."/>
            <person name="Ma J."/>
        </authorList>
    </citation>
    <scope>NUCLEOTIDE SEQUENCE [LARGE SCALE GENOMIC DNA]</scope>
    <source>
        <strain evidence="3">JCM 18537</strain>
    </source>
</reference>
<dbReference type="RefSeq" id="WP_345436438.1">
    <property type="nucleotide sequence ID" value="NZ_BAABKO010000001.1"/>
</dbReference>
<evidence type="ECO:0000256" key="1">
    <source>
        <dbReference type="SAM" id="Phobius"/>
    </source>
</evidence>
<keyword evidence="1" id="KW-0812">Transmembrane</keyword>
<feature type="transmembrane region" description="Helical" evidence="1">
    <location>
        <begin position="224"/>
        <end position="246"/>
    </location>
</feature>
<keyword evidence="3" id="KW-1185">Reference proteome</keyword>
<evidence type="ECO:0000313" key="3">
    <source>
        <dbReference type="Proteomes" id="UP001501645"/>
    </source>
</evidence>
<name>A0ABP8ZWL8_9MICO</name>
<comment type="caution">
    <text evidence="2">The sequence shown here is derived from an EMBL/GenBank/DDBJ whole genome shotgun (WGS) entry which is preliminary data.</text>
</comment>
<feature type="transmembrane region" description="Helical" evidence="1">
    <location>
        <begin position="98"/>
        <end position="120"/>
    </location>
</feature>
<keyword evidence="1" id="KW-0472">Membrane</keyword>
<dbReference type="Proteomes" id="UP001501645">
    <property type="component" value="Unassembled WGS sequence"/>
</dbReference>
<organism evidence="2 3">
    <name type="scientific">Microbacterium gilvum</name>
    <dbReference type="NCBI Taxonomy" id="1336204"/>
    <lineage>
        <taxon>Bacteria</taxon>
        <taxon>Bacillati</taxon>
        <taxon>Actinomycetota</taxon>
        <taxon>Actinomycetes</taxon>
        <taxon>Micrococcales</taxon>
        <taxon>Microbacteriaceae</taxon>
        <taxon>Microbacterium</taxon>
    </lineage>
</organism>
<evidence type="ECO:0008006" key="4">
    <source>
        <dbReference type="Google" id="ProtNLM"/>
    </source>
</evidence>
<feature type="transmembrane region" description="Helical" evidence="1">
    <location>
        <begin position="60"/>
        <end position="86"/>
    </location>
</feature>
<gene>
    <name evidence="2" type="ORF">GCM10023351_09300</name>
</gene>
<proteinExistence type="predicted"/>
<accession>A0ABP8ZWL8</accession>
<dbReference type="EMBL" id="BAABKO010000001">
    <property type="protein sequence ID" value="GAA4767973.1"/>
    <property type="molecule type" value="Genomic_DNA"/>
</dbReference>
<feature type="transmembrane region" description="Helical" evidence="1">
    <location>
        <begin position="132"/>
        <end position="155"/>
    </location>
</feature>
<sequence>MTTDRSPARARAIRRFRWIGLLVPLGVFVVLAGAQAALLPLLPDPLATHWGLAGGPDGFLPAAVVPVLTLAVGGGVTALLGGIGLAQMRSARGRTHRLLAAVAWFETAVLSAVLFGSTLLQVGLDDARDAGSVTWLVVGGFAAGIVLGAAAWALVPDLPDEGPDAETPAPLHLAPGERAVWMQTVTMARTGLIALVGALVLLVAVSAGTAIADVATAGAPSTVTWITIGCAVLVAALVATTVVYRVRVDDAGLTVRAPIGWPRVRIPRAEIASAEVAYVDPMGEYGGWGWRYGMSSGWGVVMRAGEALRVTRTNGRVFTVTIDDAATAAALLAGLGERTDRA</sequence>
<keyword evidence="1" id="KW-1133">Transmembrane helix</keyword>